<evidence type="ECO:0000259" key="7">
    <source>
        <dbReference type="Pfam" id="PF22725"/>
    </source>
</evidence>
<dbReference type="OrthoDB" id="6417021at2759"/>
<comment type="similarity">
    <text evidence="1">Belongs to the Gfo/Idh/MocA family.</text>
</comment>
<accession>A0A3M7MCP9</accession>
<evidence type="ECO:0000259" key="6">
    <source>
        <dbReference type="Pfam" id="PF01408"/>
    </source>
</evidence>
<dbReference type="EC" id="1.1.1.179" evidence="3"/>
<reference evidence="8 9" key="1">
    <citation type="journal article" date="2014" name="PLoS ONE">
        <title>De novo Genome Assembly of the Fungal Plant Pathogen Pyrenophora semeniperda.</title>
        <authorList>
            <person name="Soliai M.M."/>
            <person name="Meyer S.E."/>
            <person name="Udall J.A."/>
            <person name="Elzinga D.E."/>
            <person name="Hermansen R.A."/>
            <person name="Bodily P.M."/>
            <person name="Hart A.A."/>
            <person name="Coleman C.E."/>
        </authorList>
    </citation>
    <scope>NUCLEOTIDE SEQUENCE [LARGE SCALE GENOMIC DNA]</scope>
    <source>
        <strain evidence="8 9">CCB06</strain>
        <tissue evidence="8">Mycelium</tissue>
    </source>
</reference>
<dbReference type="InterPro" id="IPR050984">
    <property type="entry name" value="Gfo/Idh/MocA_domain"/>
</dbReference>
<sequence length="458" mass="51566">MPRLRCSINYKTKRNIFISLHVLLNSPLRPSPIMGLVDWLNYLGEFSEWAGGRRPVKKNDDALRFGILGAAAIAPQALIIQARSHADVIVVAVAARERKKAEAYAKRWDIPIVHDSYEALINDPSIDCIYNPLPNGLHYKWTLAALKSGKHVLLEKPSVSNAQEAHSLFRHPLLSAPNAPVLVEASHYRFHPAWHLFLAQFDKNLVERVDARAGVPAGLFPGTDIRFDYNLAGGTAMDLGHYTLSSVRGVFGTEPIEVNSATPRLISQPFDQRCDQAMVATYTFPNGGKGHISADLGKRGGYWFPWLTSNWPSFQDMLATVTVHLRPETLEVKDGFERSKQKTIILWGFMGPHVWHRIDVITTTTFFYPSTRKIAKEEKTTDKLKAYTWPDGMGGENKGQDWWPTYRYMLEEFVNKIKGREGSGAWVTGEESIKQMEATDQTYVKAGMLIRPTSESLE</sequence>
<comment type="catalytic activity">
    <reaction evidence="5">
        <text>D-xylose + NADP(+) = D-xylono-1,5-lactone + NADPH + H(+)</text>
        <dbReference type="Rhea" id="RHEA:22000"/>
        <dbReference type="ChEBI" id="CHEBI:15378"/>
        <dbReference type="ChEBI" id="CHEBI:15867"/>
        <dbReference type="ChEBI" id="CHEBI:53455"/>
        <dbReference type="ChEBI" id="CHEBI:57783"/>
        <dbReference type="ChEBI" id="CHEBI:58349"/>
        <dbReference type="EC" id="1.1.1.179"/>
    </reaction>
</comment>
<dbReference type="Pfam" id="PF22725">
    <property type="entry name" value="GFO_IDH_MocA_C3"/>
    <property type="match status" value="1"/>
</dbReference>
<dbReference type="SUPFAM" id="SSF51735">
    <property type="entry name" value="NAD(P)-binding Rossmann-fold domains"/>
    <property type="match status" value="1"/>
</dbReference>
<evidence type="ECO:0000313" key="8">
    <source>
        <dbReference type="EMBL" id="RMZ72144.1"/>
    </source>
</evidence>
<organism evidence="8 9">
    <name type="scientific">Pyrenophora seminiperda CCB06</name>
    <dbReference type="NCBI Taxonomy" id="1302712"/>
    <lineage>
        <taxon>Eukaryota</taxon>
        <taxon>Fungi</taxon>
        <taxon>Dikarya</taxon>
        <taxon>Ascomycota</taxon>
        <taxon>Pezizomycotina</taxon>
        <taxon>Dothideomycetes</taxon>
        <taxon>Pleosporomycetidae</taxon>
        <taxon>Pleosporales</taxon>
        <taxon>Pleosporineae</taxon>
        <taxon>Pleosporaceae</taxon>
        <taxon>Pyrenophora</taxon>
    </lineage>
</organism>
<dbReference type="EMBL" id="KE747829">
    <property type="protein sequence ID" value="RMZ72144.1"/>
    <property type="molecule type" value="Genomic_DNA"/>
</dbReference>
<dbReference type="GO" id="GO:0047837">
    <property type="term" value="F:D-xylose 1-dehydrogenase (NADP+) activity"/>
    <property type="evidence" value="ECO:0007669"/>
    <property type="project" value="UniProtKB-EC"/>
</dbReference>
<dbReference type="SUPFAM" id="SSF55347">
    <property type="entry name" value="Glyceraldehyde-3-phosphate dehydrogenase-like, C-terminal domain"/>
    <property type="match status" value="1"/>
</dbReference>
<evidence type="ECO:0000256" key="3">
    <source>
        <dbReference type="ARBA" id="ARBA00038984"/>
    </source>
</evidence>
<dbReference type="PANTHER" id="PTHR22604">
    <property type="entry name" value="OXIDOREDUCTASES"/>
    <property type="match status" value="1"/>
</dbReference>
<gene>
    <name evidence="8" type="ORF">GMOD_00007142</name>
</gene>
<dbReference type="Pfam" id="PF01408">
    <property type="entry name" value="GFO_IDH_MocA"/>
    <property type="match status" value="1"/>
</dbReference>
<feature type="domain" description="Gfo/Idh/MocA-like oxidoreductase N-terminal" evidence="6">
    <location>
        <begin position="63"/>
        <end position="170"/>
    </location>
</feature>
<proteinExistence type="inferred from homology"/>
<evidence type="ECO:0000313" key="9">
    <source>
        <dbReference type="Proteomes" id="UP000265663"/>
    </source>
</evidence>
<keyword evidence="9" id="KW-1185">Reference proteome</keyword>
<dbReference type="InterPro" id="IPR000683">
    <property type="entry name" value="Gfo/Idh/MocA-like_OxRdtase_N"/>
</dbReference>
<dbReference type="AlphaFoldDB" id="A0A3M7MCP9"/>
<feature type="domain" description="GFO/IDH/MocA-like oxidoreductase" evidence="7">
    <location>
        <begin position="221"/>
        <end position="302"/>
    </location>
</feature>
<protein>
    <recommendedName>
        <fullName evidence="3">D-xylose 1-dehydrogenase (NADP(+), D-xylono-1,5-lactone-forming)</fullName>
        <ecNumber evidence="3">1.1.1.179</ecNumber>
    </recommendedName>
    <alternativeName>
        <fullName evidence="4">D-xylose-NADP dehydrogenase</fullName>
    </alternativeName>
</protein>
<dbReference type="PANTHER" id="PTHR22604:SF105">
    <property type="entry name" value="TRANS-1,2-DIHYDROBENZENE-1,2-DIOL DEHYDROGENASE"/>
    <property type="match status" value="1"/>
</dbReference>
<dbReference type="Proteomes" id="UP000265663">
    <property type="component" value="Unassembled WGS sequence"/>
</dbReference>
<dbReference type="InterPro" id="IPR055170">
    <property type="entry name" value="GFO_IDH_MocA-like_dom"/>
</dbReference>
<dbReference type="Gene3D" id="3.40.50.720">
    <property type="entry name" value="NAD(P)-binding Rossmann-like Domain"/>
    <property type="match status" value="1"/>
</dbReference>
<name>A0A3M7MCP9_9PLEO</name>
<evidence type="ECO:0000256" key="5">
    <source>
        <dbReference type="ARBA" id="ARBA00049233"/>
    </source>
</evidence>
<keyword evidence="2" id="KW-0560">Oxidoreductase</keyword>
<evidence type="ECO:0000256" key="1">
    <source>
        <dbReference type="ARBA" id="ARBA00010928"/>
    </source>
</evidence>
<dbReference type="GO" id="GO:0000166">
    <property type="term" value="F:nucleotide binding"/>
    <property type="evidence" value="ECO:0007669"/>
    <property type="project" value="InterPro"/>
</dbReference>
<evidence type="ECO:0000256" key="4">
    <source>
        <dbReference type="ARBA" id="ARBA00042988"/>
    </source>
</evidence>
<dbReference type="InterPro" id="IPR036291">
    <property type="entry name" value="NAD(P)-bd_dom_sf"/>
</dbReference>
<evidence type="ECO:0000256" key="2">
    <source>
        <dbReference type="ARBA" id="ARBA00023002"/>
    </source>
</evidence>
<dbReference type="Gene3D" id="3.30.360.10">
    <property type="entry name" value="Dihydrodipicolinate Reductase, domain 2"/>
    <property type="match status" value="1"/>
</dbReference>